<name>A0A1Z4LVQ6_9CYAN</name>
<dbReference type="Proteomes" id="UP000218418">
    <property type="component" value="Chromosome"/>
</dbReference>
<reference evidence="1 2" key="1">
    <citation type="submission" date="2017-06" db="EMBL/GenBank/DDBJ databases">
        <title>Genome sequencing of cyanobaciteial culture collection at National Institute for Environmental Studies (NIES).</title>
        <authorList>
            <person name="Hirose Y."/>
            <person name="Shimura Y."/>
            <person name="Fujisawa T."/>
            <person name="Nakamura Y."/>
            <person name="Kawachi M."/>
        </authorList>
    </citation>
    <scope>NUCLEOTIDE SEQUENCE [LARGE SCALE GENOMIC DNA]</scope>
    <source>
        <strain evidence="1 2">NIES-267</strain>
    </source>
</reference>
<dbReference type="EMBL" id="AP018227">
    <property type="protein sequence ID" value="BAY85178.1"/>
    <property type="molecule type" value="Genomic_DNA"/>
</dbReference>
<dbReference type="AlphaFoldDB" id="A0A1Z4LVQ6"/>
<proteinExistence type="predicted"/>
<accession>A0A1Z4LVQ6</accession>
<evidence type="ECO:0000313" key="2">
    <source>
        <dbReference type="Proteomes" id="UP000218418"/>
    </source>
</evidence>
<dbReference type="OrthoDB" id="459685at2"/>
<gene>
    <name evidence="1" type="ORF">NIES267_46770</name>
</gene>
<dbReference type="SUPFAM" id="SSF117074">
    <property type="entry name" value="Hypothetical protein PA1324"/>
    <property type="match status" value="1"/>
</dbReference>
<keyword evidence="2" id="KW-1185">Reference proteome</keyword>
<sequence>MTNKIWQKILILIPIPQKQYSIKSSVDIDISFDNNSIFPCYFNPAKSCFPEIISSHGQVFKSNLADNTLRNYIQTNWLTRRYLTITQLLKDINYNLIPAKDGISIAITAKIFWQDNKLNIEFYLYESHYNLLGLHIKPYCSIENLIPEKYRFRFNYLHRTKISNRKPRPVATTYKSFYLVNPSKSNPNAVEIDGIQFETILSPTSIIIPGKEENIETSVDIGMKITNQTLTAFEFDFFDTLIFQIIKIDGQTIRKDASSNALQSPQERHYPLVKPGESITFFPNTKLLWFNNELCLKTAIESGGFYYFYNLQPGEYLIRFVYRKKNNFVKMRSNRNTGDYIKPLQWLDRTIIATPFVKLYLLKSDK</sequence>
<organism evidence="1 2">
    <name type="scientific">Calothrix parasitica NIES-267</name>
    <dbReference type="NCBI Taxonomy" id="1973488"/>
    <lineage>
        <taxon>Bacteria</taxon>
        <taxon>Bacillati</taxon>
        <taxon>Cyanobacteriota</taxon>
        <taxon>Cyanophyceae</taxon>
        <taxon>Nostocales</taxon>
        <taxon>Calotrichaceae</taxon>
        <taxon>Calothrix</taxon>
    </lineage>
</organism>
<protein>
    <submittedName>
        <fullName evidence="1">Uncharacterized protein</fullName>
    </submittedName>
</protein>
<evidence type="ECO:0000313" key="1">
    <source>
        <dbReference type="EMBL" id="BAY85178.1"/>
    </source>
</evidence>